<dbReference type="Pfam" id="PF12833">
    <property type="entry name" value="HTH_18"/>
    <property type="match status" value="1"/>
</dbReference>
<feature type="domain" description="HTH araC/xylS-type" evidence="4">
    <location>
        <begin position="188"/>
        <end position="294"/>
    </location>
</feature>
<dbReference type="Proteomes" id="UP000798808">
    <property type="component" value="Unassembled WGS sequence"/>
</dbReference>
<dbReference type="RefSeq" id="WP_155171615.1">
    <property type="nucleotide sequence ID" value="NZ_BAAAFL010000053.1"/>
</dbReference>
<evidence type="ECO:0000256" key="1">
    <source>
        <dbReference type="ARBA" id="ARBA00023015"/>
    </source>
</evidence>
<protein>
    <submittedName>
        <fullName evidence="5">AraC family transcriptional regulator</fullName>
    </submittedName>
</protein>
<evidence type="ECO:0000256" key="3">
    <source>
        <dbReference type="ARBA" id="ARBA00023163"/>
    </source>
</evidence>
<evidence type="ECO:0000313" key="6">
    <source>
        <dbReference type="Proteomes" id="UP000798808"/>
    </source>
</evidence>
<dbReference type="SUPFAM" id="SSF46689">
    <property type="entry name" value="Homeodomain-like"/>
    <property type="match status" value="1"/>
</dbReference>
<accession>A0ABW9RR08</accession>
<dbReference type="InterPro" id="IPR018060">
    <property type="entry name" value="HTH_AraC"/>
</dbReference>
<dbReference type="EMBL" id="SMLW01000517">
    <property type="protein sequence ID" value="MTI25475.1"/>
    <property type="molecule type" value="Genomic_DNA"/>
</dbReference>
<keyword evidence="2" id="KW-0238">DNA-binding</keyword>
<dbReference type="PANTHER" id="PTHR43280">
    <property type="entry name" value="ARAC-FAMILY TRANSCRIPTIONAL REGULATOR"/>
    <property type="match status" value="1"/>
</dbReference>
<dbReference type="PROSITE" id="PS01124">
    <property type="entry name" value="HTH_ARAC_FAMILY_2"/>
    <property type="match status" value="1"/>
</dbReference>
<dbReference type="InterPro" id="IPR009057">
    <property type="entry name" value="Homeodomain-like_sf"/>
</dbReference>
<keyword evidence="6" id="KW-1185">Reference proteome</keyword>
<name>A0ABW9RR08_9BACT</name>
<gene>
    <name evidence="5" type="ORF">E1163_11020</name>
</gene>
<reference evidence="5 6" key="1">
    <citation type="submission" date="2019-02" db="EMBL/GenBank/DDBJ databases">
        <authorList>
            <person name="Goldberg S.R."/>
            <person name="Haltli B.A."/>
            <person name="Correa H."/>
            <person name="Russell K.G."/>
        </authorList>
    </citation>
    <scope>NUCLEOTIDE SEQUENCE [LARGE SCALE GENOMIC DNA]</scope>
    <source>
        <strain evidence="5 6">JCM 16186</strain>
    </source>
</reference>
<dbReference type="PANTHER" id="PTHR43280:SF32">
    <property type="entry name" value="TRANSCRIPTIONAL REGULATORY PROTEIN"/>
    <property type="match status" value="1"/>
</dbReference>
<dbReference type="SMART" id="SM00342">
    <property type="entry name" value="HTH_ARAC"/>
    <property type="match status" value="1"/>
</dbReference>
<dbReference type="InterPro" id="IPR020449">
    <property type="entry name" value="Tscrpt_reg_AraC-type_HTH"/>
</dbReference>
<sequence>MENETIQSFYKSQKFELTNDLGNFNVATIGNLSSCSIQPIPFRRRNFYKVSILKGTYKIHFADRVYKVHKQALLFANPLIPYNWVPLEGNHQAIYCVFTPEFFHHFGDITTYATFQQDGQHVIELDDNQFLKMEIVFKKMLREFDSDYQHKFDLLRNLVFEVLHFASKTVSPIQNFRTNTSASRRVTEAFLELLESQFPIEAKEQKLLLTSPSDFANHLSLHVNHLNRILKKTMGASTSTLIQERIVREAKVLLRHSSIPISEISFLLGFREITHFSNFFRRKEGLAPSEYRMV</sequence>
<organism evidence="5 6">
    <name type="scientific">Fulvivirga kasyanovii</name>
    <dbReference type="NCBI Taxonomy" id="396812"/>
    <lineage>
        <taxon>Bacteria</taxon>
        <taxon>Pseudomonadati</taxon>
        <taxon>Bacteroidota</taxon>
        <taxon>Cytophagia</taxon>
        <taxon>Cytophagales</taxon>
        <taxon>Fulvivirgaceae</taxon>
        <taxon>Fulvivirga</taxon>
    </lineage>
</organism>
<dbReference type="Gene3D" id="1.10.10.60">
    <property type="entry name" value="Homeodomain-like"/>
    <property type="match status" value="1"/>
</dbReference>
<evidence type="ECO:0000313" key="5">
    <source>
        <dbReference type="EMBL" id="MTI25475.1"/>
    </source>
</evidence>
<proteinExistence type="predicted"/>
<keyword evidence="3" id="KW-0804">Transcription</keyword>
<keyword evidence="1" id="KW-0805">Transcription regulation</keyword>
<comment type="caution">
    <text evidence="5">The sequence shown here is derived from an EMBL/GenBank/DDBJ whole genome shotgun (WGS) entry which is preliminary data.</text>
</comment>
<dbReference type="PRINTS" id="PR00032">
    <property type="entry name" value="HTHARAC"/>
</dbReference>
<evidence type="ECO:0000256" key="2">
    <source>
        <dbReference type="ARBA" id="ARBA00023125"/>
    </source>
</evidence>
<evidence type="ECO:0000259" key="4">
    <source>
        <dbReference type="PROSITE" id="PS01124"/>
    </source>
</evidence>